<organism evidence="21 22">
    <name type="scientific">Jaculus jaculus</name>
    <name type="common">Lesser Egyptian jerboa</name>
    <dbReference type="NCBI Taxonomy" id="51337"/>
    <lineage>
        <taxon>Eukaryota</taxon>
        <taxon>Metazoa</taxon>
        <taxon>Chordata</taxon>
        <taxon>Craniata</taxon>
        <taxon>Vertebrata</taxon>
        <taxon>Euteleostomi</taxon>
        <taxon>Mammalia</taxon>
        <taxon>Eutheria</taxon>
        <taxon>Euarchontoglires</taxon>
        <taxon>Glires</taxon>
        <taxon>Rodentia</taxon>
        <taxon>Myomorpha</taxon>
        <taxon>Dipodoidea</taxon>
        <taxon>Dipodidae</taxon>
        <taxon>Dipodinae</taxon>
        <taxon>Jaculus</taxon>
    </lineage>
</organism>
<evidence type="ECO:0000256" key="5">
    <source>
        <dbReference type="ARBA" id="ARBA00022475"/>
    </source>
</evidence>
<evidence type="ECO:0000256" key="20">
    <source>
        <dbReference type="SAM" id="MobiDB-lite"/>
    </source>
</evidence>
<proteinExistence type="inferred from homology"/>
<comment type="subunit">
    <text evidence="3">Homodimer.</text>
</comment>
<keyword evidence="22" id="KW-1185">Reference proteome</keyword>
<keyword evidence="13 19" id="KW-0472">Membrane</keyword>
<keyword evidence="15" id="KW-0325">Glycoprotein</keyword>
<feature type="compositionally biased region" description="Low complexity" evidence="20">
    <location>
        <begin position="288"/>
        <end position="304"/>
    </location>
</feature>
<evidence type="ECO:0000256" key="19">
    <source>
        <dbReference type="RuleBase" id="RU363058"/>
    </source>
</evidence>
<evidence type="ECO:0000256" key="7">
    <source>
        <dbReference type="ARBA" id="ARBA00022592"/>
    </source>
</evidence>
<keyword evidence="16" id="KW-0739">Sodium transport</keyword>
<evidence type="ECO:0000256" key="17">
    <source>
        <dbReference type="ARBA" id="ARBA00035083"/>
    </source>
</evidence>
<evidence type="ECO:0000256" key="2">
    <source>
        <dbReference type="ARBA" id="ARBA00009916"/>
    </source>
</evidence>
<evidence type="ECO:0000256" key="13">
    <source>
        <dbReference type="ARBA" id="ARBA00023136"/>
    </source>
</evidence>
<evidence type="ECO:0000256" key="12">
    <source>
        <dbReference type="ARBA" id="ARBA00023065"/>
    </source>
</evidence>
<dbReference type="Ensembl" id="ENSJJAT00000012684.1">
    <property type="protein sequence ID" value="ENSJJAP00000006292.1"/>
    <property type="gene ID" value="ENSJJAG00000011000.1"/>
</dbReference>
<gene>
    <name evidence="21" type="primary">Slc20a2</name>
</gene>
<evidence type="ECO:0000313" key="22">
    <source>
        <dbReference type="Proteomes" id="UP000694385"/>
    </source>
</evidence>
<keyword evidence="9" id="KW-0769">Symport</keyword>
<evidence type="ECO:0000256" key="8">
    <source>
        <dbReference type="ARBA" id="ARBA00022692"/>
    </source>
</evidence>
<keyword evidence="7 19" id="KW-0592">Phosphate transport</keyword>
<keyword evidence="4 19" id="KW-0813">Transport</keyword>
<evidence type="ECO:0000256" key="16">
    <source>
        <dbReference type="ARBA" id="ARBA00023201"/>
    </source>
</evidence>
<evidence type="ECO:0000256" key="6">
    <source>
        <dbReference type="ARBA" id="ARBA00022581"/>
    </source>
</evidence>
<feature type="transmembrane region" description="Helical" evidence="19">
    <location>
        <begin position="7"/>
        <end position="24"/>
    </location>
</feature>
<reference evidence="21" key="2">
    <citation type="submission" date="2025-09" db="UniProtKB">
        <authorList>
            <consortium name="Ensembl"/>
        </authorList>
    </citation>
    <scope>IDENTIFICATION</scope>
</reference>
<accession>A0A8C5KDA2</accession>
<reference evidence="21" key="1">
    <citation type="submission" date="2025-08" db="UniProtKB">
        <authorList>
            <consortium name="Ensembl"/>
        </authorList>
    </citation>
    <scope>IDENTIFICATION</scope>
</reference>
<dbReference type="GO" id="GO:0005436">
    <property type="term" value="F:sodium:phosphate symporter activity"/>
    <property type="evidence" value="ECO:0007669"/>
    <property type="project" value="Ensembl"/>
</dbReference>
<feature type="region of interest" description="Disordered" evidence="20">
    <location>
        <begin position="458"/>
        <end position="478"/>
    </location>
</feature>
<dbReference type="Proteomes" id="UP000694385">
    <property type="component" value="Unassembled WGS sequence"/>
</dbReference>
<evidence type="ECO:0000256" key="1">
    <source>
        <dbReference type="ARBA" id="ARBA00004424"/>
    </source>
</evidence>
<feature type="transmembrane region" description="Helical" evidence="19">
    <location>
        <begin position="44"/>
        <end position="64"/>
    </location>
</feature>
<evidence type="ECO:0000256" key="4">
    <source>
        <dbReference type="ARBA" id="ARBA00022448"/>
    </source>
</evidence>
<protein>
    <recommendedName>
        <fullName evidence="19">Phosphate transporter</fullName>
    </recommendedName>
</protein>
<dbReference type="GO" id="GO:0001618">
    <property type="term" value="F:virus receptor activity"/>
    <property type="evidence" value="ECO:0007669"/>
    <property type="project" value="Ensembl"/>
</dbReference>
<evidence type="ECO:0000256" key="14">
    <source>
        <dbReference type="ARBA" id="ARBA00023170"/>
    </source>
</evidence>
<dbReference type="AlphaFoldDB" id="A0A8C5KDA2"/>
<comment type="similarity">
    <text evidence="2 19">Belongs to the inorganic phosphate transporter (PiT) (TC 2.A.20) family.</text>
</comment>
<feature type="transmembrane region" description="Helical" evidence="19">
    <location>
        <begin position="212"/>
        <end position="234"/>
    </location>
</feature>
<feature type="transmembrane region" description="Helical" evidence="19">
    <location>
        <begin position="182"/>
        <end position="200"/>
    </location>
</feature>
<name>A0A8C5KDA2_JACJA</name>
<feature type="transmembrane region" description="Helical" evidence="19">
    <location>
        <begin position="147"/>
        <end position="170"/>
    </location>
</feature>
<keyword evidence="10 19" id="KW-1133">Transmembrane helix</keyword>
<keyword evidence="14" id="KW-0675">Receptor</keyword>
<dbReference type="OMA" id="MQAFCIA"/>
<keyword evidence="5" id="KW-1003">Cell membrane</keyword>
<evidence type="ECO:0000256" key="11">
    <source>
        <dbReference type="ARBA" id="ARBA00023053"/>
    </source>
</evidence>
<feature type="transmembrane region" description="Helical" evidence="19">
    <location>
        <begin position="84"/>
        <end position="104"/>
    </location>
</feature>
<evidence type="ECO:0000256" key="9">
    <source>
        <dbReference type="ARBA" id="ARBA00022847"/>
    </source>
</evidence>
<dbReference type="GO" id="GO:0016324">
    <property type="term" value="C:apical plasma membrane"/>
    <property type="evidence" value="ECO:0007669"/>
    <property type="project" value="UniProtKB-SubCell"/>
</dbReference>
<evidence type="ECO:0000313" key="21">
    <source>
        <dbReference type="Ensembl" id="ENSJJAP00000006292.1"/>
    </source>
</evidence>
<dbReference type="Pfam" id="PF01384">
    <property type="entry name" value="PHO4"/>
    <property type="match status" value="1"/>
</dbReference>
<keyword evidence="11" id="KW-0915">Sodium</keyword>
<keyword evidence="6" id="KW-0945">Host-virus interaction</keyword>
<comment type="catalytic activity">
    <reaction evidence="17">
        <text>2 Na(+)(out) + phosphate(out) = 2 Na(+)(in) + phosphate(in)</text>
        <dbReference type="Rhea" id="RHEA:71259"/>
        <dbReference type="ChEBI" id="CHEBI:29101"/>
        <dbReference type="ChEBI" id="CHEBI:43474"/>
    </reaction>
</comment>
<keyword evidence="8 19" id="KW-0812">Transmembrane</keyword>
<evidence type="ECO:0000256" key="3">
    <source>
        <dbReference type="ARBA" id="ARBA00011738"/>
    </source>
</evidence>
<dbReference type="GeneTree" id="ENSGT00390000014879"/>
<evidence type="ECO:0000256" key="10">
    <source>
        <dbReference type="ARBA" id="ARBA00022989"/>
    </source>
</evidence>
<feature type="transmembrane region" description="Helical" evidence="19">
    <location>
        <begin position="486"/>
        <end position="505"/>
    </location>
</feature>
<dbReference type="GO" id="GO:0030501">
    <property type="term" value="P:positive regulation of bone mineralization"/>
    <property type="evidence" value="ECO:0007669"/>
    <property type="project" value="Ensembl"/>
</dbReference>
<dbReference type="PANTHER" id="PTHR11101">
    <property type="entry name" value="PHOSPHATE TRANSPORTER"/>
    <property type="match status" value="1"/>
</dbReference>
<dbReference type="InterPro" id="IPR001204">
    <property type="entry name" value="Phos_transporter"/>
</dbReference>
<dbReference type="GO" id="GO:0035435">
    <property type="term" value="P:phosphate ion transmembrane transport"/>
    <property type="evidence" value="ECO:0007669"/>
    <property type="project" value="TreeGrafter"/>
</dbReference>
<evidence type="ECO:0000256" key="18">
    <source>
        <dbReference type="ARBA" id="ARBA00045989"/>
    </source>
</evidence>
<comment type="function">
    <text evidence="18">Sodium-phosphate symporter which preferentially transports the monovalent form of phosphate with a stoichiometry of two sodium ions per phosphate ion. Plays a critical role in the determination of bone quality and strength by providing phosphate for bone mineralization. Required to maintain normal cerebrospinal fluid phosphate levels. Mediates phosphate-induced calcification of vascular smooth muscle cells (VCMCs) and can functionally compensate for loss of SLC20A1 in VCMCs.</text>
</comment>
<comment type="subcellular location">
    <subcellularLocation>
        <location evidence="1">Apical cell membrane</location>
        <topology evidence="1">Multi-pass membrane protein</topology>
    </subcellularLocation>
    <subcellularLocation>
        <location evidence="19">Membrane</location>
        <topology evidence="19">Multi-pass membrane protein</topology>
    </subcellularLocation>
</comment>
<dbReference type="PANTHER" id="PTHR11101:SF83">
    <property type="entry name" value="SODIUM-DEPENDENT PHOSPHATE TRANSPORTER 2"/>
    <property type="match status" value="1"/>
</dbReference>
<feature type="transmembrane region" description="Helical" evidence="19">
    <location>
        <begin position="535"/>
        <end position="552"/>
    </location>
</feature>
<sequence length="653" mass="70474">MAMDEYLWMVILGFIIAFILAFSVGANDVANSFGTAVGSGVVTLRQACILASIFETTGSVLLGAKVGETIRKGIIDVNLYNKTVGILMAGEVSAMVGSAVWQLIASFLRLPISGTHCIVGSTIGFSLVANGTKGVQWMELVKIVASWFISPLLSGFMSGVLFVLIRMFILKKEDPVPNGLRALPVFYAATIAINVFSIMYTGAPVMGLVLPLWAIALISLGVALLLAFFVWLFVCPWMRRKIAGNLEKEGALSRASDESLSKVQEAESPVFKELPGAKTSDDSTVPLTGPSGETVGTSEGTSTGNHPRISYGRALSMTHGSAKSPISNGTFGFDGHMKSDGHVYHTVHKDSGLYKDLLHKIHVDKGSEEKPAQENSYRLLRRNNSYTCYTAAICGMPVHATFRSTDSSSAPEDSEKLVGDTVAYSKKRLRYDSYSSYCNAVAEAEIEAEEGGVEMKLASELADPDRPREDPVEEEKEEKDTAEVHLLFHFLQVLTACFGSFAHGGNDVSNAIGPLVALWLIYEQGAVLQEAATPVWLLFYGGVGICTGLWVWGRRVIQTMGKDLTPITPSSGFTIELASAFTVVIASNIGLPVSTTHCKVGSVVAVGWIRSRKAVDWRLFRNIFVAWFVTVPVAGLFSAAVMALLMYGILPYV</sequence>
<feature type="transmembrane region" description="Helical" evidence="19">
    <location>
        <begin position="619"/>
        <end position="650"/>
    </location>
</feature>
<feature type="region of interest" description="Disordered" evidence="20">
    <location>
        <begin position="267"/>
        <end position="306"/>
    </location>
</feature>
<evidence type="ECO:0000256" key="15">
    <source>
        <dbReference type="ARBA" id="ARBA00023180"/>
    </source>
</evidence>
<keyword evidence="12" id="KW-0406">Ion transport</keyword>